<feature type="region of interest" description="Disordered" evidence="1">
    <location>
        <begin position="198"/>
        <end position="219"/>
    </location>
</feature>
<accession>A0A836KCS8</accession>
<reference evidence="3" key="1">
    <citation type="journal article" date="2021" name="Microbiol. Resour. Announc.">
        <title>LGAAP: Leishmaniinae Genome Assembly and Annotation Pipeline.</title>
        <authorList>
            <person name="Almutairi H."/>
            <person name="Urbaniak M.D."/>
            <person name="Bates M.D."/>
            <person name="Jariyapan N."/>
            <person name="Kwakye-Nuako G."/>
            <person name="Thomaz-Soccol V."/>
            <person name="Al-Salem W.S."/>
            <person name="Dillon R.J."/>
            <person name="Bates P.A."/>
            <person name="Gatherer D."/>
        </authorList>
    </citation>
    <scope>NUCLEOTIDE SEQUENCE [LARGE SCALE GENOMIC DNA]</scope>
</reference>
<dbReference type="EMBL" id="JAFHLR010000033">
    <property type="protein sequence ID" value="KAG5468996.1"/>
    <property type="molecule type" value="Genomic_DNA"/>
</dbReference>
<dbReference type="GeneID" id="92358355"/>
<organism evidence="2 3">
    <name type="scientific">Leishmania orientalis</name>
    <dbReference type="NCBI Taxonomy" id="2249476"/>
    <lineage>
        <taxon>Eukaryota</taxon>
        <taxon>Discoba</taxon>
        <taxon>Euglenozoa</taxon>
        <taxon>Kinetoplastea</taxon>
        <taxon>Metakinetoplastina</taxon>
        <taxon>Trypanosomatida</taxon>
        <taxon>Trypanosomatidae</taxon>
        <taxon>Leishmaniinae</taxon>
        <taxon>Leishmania</taxon>
    </lineage>
</organism>
<proteinExistence type="predicted"/>
<dbReference type="KEGG" id="loi:92358355"/>
<comment type="caution">
    <text evidence="2">The sequence shown here is derived from an EMBL/GenBank/DDBJ whole genome shotgun (WGS) entry which is preliminary data.</text>
</comment>
<evidence type="ECO:0000313" key="3">
    <source>
        <dbReference type="Proteomes" id="UP000674143"/>
    </source>
</evidence>
<protein>
    <submittedName>
        <fullName evidence="2">Uncharacterized protein</fullName>
    </submittedName>
</protein>
<feature type="compositionally biased region" description="Low complexity" evidence="1">
    <location>
        <begin position="9"/>
        <end position="26"/>
    </location>
</feature>
<dbReference type="RefSeq" id="XP_067059973.1">
    <property type="nucleotide sequence ID" value="XM_067204421.1"/>
</dbReference>
<reference evidence="3" key="2">
    <citation type="journal article" date="2021" name="Sci. Data">
        <title>Chromosome-scale genome sequencing, assembly and annotation of six genomes from subfamily Leishmaniinae.</title>
        <authorList>
            <person name="Almutairi H."/>
            <person name="Urbaniak M.D."/>
            <person name="Bates M.D."/>
            <person name="Jariyapan N."/>
            <person name="Kwakye-Nuako G."/>
            <person name="Thomaz Soccol V."/>
            <person name="Al-Salem W.S."/>
            <person name="Dillon R.J."/>
            <person name="Bates P.A."/>
            <person name="Gatherer D."/>
        </authorList>
    </citation>
    <scope>NUCLEOTIDE SEQUENCE [LARGE SCALE GENOMIC DNA]</scope>
</reference>
<evidence type="ECO:0000256" key="1">
    <source>
        <dbReference type="SAM" id="MobiDB-lite"/>
    </source>
</evidence>
<feature type="region of interest" description="Disordered" evidence="1">
    <location>
        <begin position="324"/>
        <end position="350"/>
    </location>
</feature>
<keyword evidence="3" id="KW-1185">Reference proteome</keyword>
<feature type="compositionally biased region" description="Low complexity" evidence="1">
    <location>
        <begin position="335"/>
        <end position="350"/>
    </location>
</feature>
<gene>
    <name evidence="2" type="ORF">LSCM4_02390</name>
</gene>
<feature type="region of interest" description="Disordered" evidence="1">
    <location>
        <begin position="1"/>
        <end position="56"/>
    </location>
</feature>
<dbReference type="Proteomes" id="UP000674143">
    <property type="component" value="Unassembled WGS sequence"/>
</dbReference>
<dbReference type="AlphaFoldDB" id="A0A836KCS8"/>
<name>A0A836KCS8_9TRYP</name>
<sequence length="404" mass="41873">MSLFDVDNSRSTSEALSSTSDEGTLPTCPPPPPLLTAPSDARTSVSRSGAYADGSAPLSALEQRRRMAELDAARWRKGGARWRSELLVPPSAALNNFSAAASSVQPERACSTFAEGGKFGNSITAALNLRREEKEKALLKRVVQQRRADEESIGVEVLAEKDADVGVFVTASYKELLQRNLHLSEASIGRLGAQCHTKADGDGDGGSSGDDDGPLGAYLRQLEGTSHPDTDANNASPSASRWASGDYYDRAMKAPLLEEEKTSSTAAAAAAGAAASRGEAGDFVEASPVVAGSAERSGLTSLVAPTLSELQDLIEHTAVGLSATPESMKLPHADTGQTKGTAKPAAAGAEGKAVDAPSAILAHARLLFDTRQAKSCRGANDATVVAAAHRCDERIGASLFASLS</sequence>
<evidence type="ECO:0000313" key="2">
    <source>
        <dbReference type="EMBL" id="KAG5468996.1"/>
    </source>
</evidence>